<keyword evidence="3" id="KW-0472">Membrane</keyword>
<comment type="similarity">
    <text evidence="1">Belongs to the AB hydrolase superfamily. FUS2 hydrolase family.</text>
</comment>
<dbReference type="AlphaFoldDB" id="A0A0D8HH10"/>
<protein>
    <submittedName>
        <fullName evidence="5">Alpha/beta hydrolase family protein</fullName>
    </submittedName>
</protein>
<feature type="transmembrane region" description="Helical" evidence="3">
    <location>
        <begin position="360"/>
        <end position="378"/>
    </location>
</feature>
<dbReference type="STRING" id="1280514.AXFE_19260"/>
<evidence type="ECO:0000313" key="5">
    <source>
        <dbReference type="EMBL" id="KJF17213.1"/>
    </source>
</evidence>
<accession>A0A0D8HH10</accession>
<evidence type="ECO:0000256" key="3">
    <source>
        <dbReference type="SAM" id="Phobius"/>
    </source>
</evidence>
<keyword evidence="3" id="KW-0812">Transmembrane</keyword>
<dbReference type="EMBL" id="JXYS01000061">
    <property type="protein sequence ID" value="KJF17213.1"/>
    <property type="molecule type" value="Genomic_DNA"/>
</dbReference>
<dbReference type="GO" id="GO:0016787">
    <property type="term" value="F:hydrolase activity"/>
    <property type="evidence" value="ECO:0007669"/>
    <property type="project" value="UniProtKB-KW"/>
</dbReference>
<feature type="domain" description="AB hydrolase-1" evidence="4">
    <location>
        <begin position="97"/>
        <end position="215"/>
    </location>
</feature>
<name>A0A0D8HH10_9ACTN</name>
<dbReference type="RefSeq" id="WP_052605578.1">
    <property type="nucleotide sequence ID" value="NZ_JXYS01000061.1"/>
</dbReference>
<evidence type="ECO:0000256" key="2">
    <source>
        <dbReference type="SAM" id="MobiDB-lite"/>
    </source>
</evidence>
<comment type="caution">
    <text evidence="5">The sequence shown here is derived from an EMBL/GenBank/DDBJ whole genome shotgun (WGS) entry which is preliminary data.</text>
</comment>
<keyword evidence="3" id="KW-1133">Transmembrane helix</keyword>
<feature type="transmembrane region" description="Helical" evidence="3">
    <location>
        <begin position="528"/>
        <end position="552"/>
    </location>
</feature>
<organism evidence="5 6">
    <name type="scientific">Acidithrix ferrooxidans</name>
    <dbReference type="NCBI Taxonomy" id="1280514"/>
    <lineage>
        <taxon>Bacteria</taxon>
        <taxon>Bacillati</taxon>
        <taxon>Actinomycetota</taxon>
        <taxon>Acidimicrobiia</taxon>
        <taxon>Acidimicrobiales</taxon>
        <taxon>Acidimicrobiaceae</taxon>
        <taxon>Acidithrix</taxon>
    </lineage>
</organism>
<dbReference type="Pfam" id="PF12697">
    <property type="entry name" value="Abhydrolase_6"/>
    <property type="match status" value="1"/>
</dbReference>
<dbReference type="SUPFAM" id="SSF53474">
    <property type="entry name" value="alpha/beta-Hydrolases"/>
    <property type="match status" value="1"/>
</dbReference>
<feature type="transmembrane region" description="Helical" evidence="3">
    <location>
        <begin position="499"/>
        <end position="516"/>
    </location>
</feature>
<gene>
    <name evidence="5" type="ORF">AXFE_19260</name>
</gene>
<feature type="region of interest" description="Disordered" evidence="2">
    <location>
        <begin position="1"/>
        <end position="30"/>
    </location>
</feature>
<dbReference type="InterPro" id="IPR029058">
    <property type="entry name" value="AB_hydrolase_fold"/>
</dbReference>
<keyword evidence="5" id="KW-0378">Hydrolase</keyword>
<dbReference type="Gene3D" id="3.40.50.1820">
    <property type="entry name" value="alpha/beta hydrolase"/>
    <property type="match status" value="1"/>
</dbReference>
<feature type="compositionally biased region" description="Polar residues" evidence="2">
    <location>
        <begin position="1"/>
        <end position="26"/>
    </location>
</feature>
<feature type="transmembrane region" description="Helical" evidence="3">
    <location>
        <begin position="38"/>
        <end position="56"/>
    </location>
</feature>
<evidence type="ECO:0000313" key="6">
    <source>
        <dbReference type="Proteomes" id="UP000032360"/>
    </source>
</evidence>
<feature type="transmembrane region" description="Helical" evidence="3">
    <location>
        <begin position="318"/>
        <end position="339"/>
    </location>
</feature>
<dbReference type="InterPro" id="IPR050261">
    <property type="entry name" value="FrsA_esterase"/>
</dbReference>
<evidence type="ECO:0000256" key="1">
    <source>
        <dbReference type="ARBA" id="ARBA00038115"/>
    </source>
</evidence>
<dbReference type="Proteomes" id="UP000032360">
    <property type="component" value="Unassembled WGS sequence"/>
</dbReference>
<proteinExistence type="inferred from homology"/>
<dbReference type="PATRIC" id="fig|1280514.3.peg.2537"/>
<sequence>MTETNDSSNNNPGTEVSAQGSKQPAQTVRKRRWTTRSALLGAVLLIVVGGLVANTAQTSGGKVRIVDVHYPTASGLIEAGLLYVPPNATAKTPACGVVAIHGYINSHDTMDGVAVEMARRGCVVLAADQTGHDTSQGPAFADAYGGPASLAFLNSLPIVKKGDIGLVGHSMGGWASVLAAGLSPKGSYRSVDLLSSSTSTPGLEPLPGTPTFPRNIEVVEAKYSEFSQLMWAVPKGSLIPDSPRLMALFGTKSPVVPGKVYGSIAAGTGRELFLQSTTHPGITFDPAVISHVVSWEQATLTGVSPLSNSNQIWLWDEIGTFLALIGVGLFLFGAAGELLRLDYFAGIIRKLPPSRSLTGRGWWLGALIFAILGPLTFFDFQTWGENTFKAGPFFPENIPTGVIVWAIGDIIIGLVLFLIWHFTTHSDKRGDLHSYGLAEPNLKIEWPMIAKTVVFGLATVVVTYIPVYFFHWAFNSDVRLWIFNIKRVDYTHAKIGLDYVLFFALYFIGLSVIIFGQLRPRSHSLAGFMAKTIGLLVIGFAVFIALEYGVLFATGELLTSSQPLLAIVAFQFIPLYLLIGAILGYFFYKTGRIYSGVVVASLFVTAIVVAGTATQGVVW</sequence>
<dbReference type="PANTHER" id="PTHR22946">
    <property type="entry name" value="DIENELACTONE HYDROLASE DOMAIN-CONTAINING PROTEIN-RELATED"/>
    <property type="match status" value="1"/>
</dbReference>
<feature type="transmembrane region" description="Helical" evidence="3">
    <location>
        <begin position="398"/>
        <end position="420"/>
    </location>
</feature>
<feature type="transmembrane region" description="Helical" evidence="3">
    <location>
        <begin position="593"/>
        <end position="613"/>
    </location>
</feature>
<evidence type="ECO:0000259" key="4">
    <source>
        <dbReference type="Pfam" id="PF12697"/>
    </source>
</evidence>
<dbReference type="OrthoDB" id="9805123at2"/>
<feature type="transmembrane region" description="Helical" evidence="3">
    <location>
        <begin position="453"/>
        <end position="474"/>
    </location>
</feature>
<dbReference type="InterPro" id="IPR000073">
    <property type="entry name" value="AB_hydrolase_1"/>
</dbReference>
<reference evidence="5 6" key="1">
    <citation type="submission" date="2015-01" db="EMBL/GenBank/DDBJ databases">
        <title>Draft genome of the acidophilic iron oxidizer Acidithrix ferrooxidans strain Py-F3.</title>
        <authorList>
            <person name="Poehlein A."/>
            <person name="Eisen S."/>
            <person name="Schloemann M."/>
            <person name="Johnson B.D."/>
            <person name="Daniel R."/>
            <person name="Muehling M."/>
        </authorList>
    </citation>
    <scope>NUCLEOTIDE SEQUENCE [LARGE SCALE GENOMIC DNA]</scope>
    <source>
        <strain evidence="5 6">Py-F3</strain>
    </source>
</reference>
<feature type="transmembrane region" description="Helical" evidence="3">
    <location>
        <begin position="564"/>
        <end position="586"/>
    </location>
</feature>
<keyword evidence="6" id="KW-1185">Reference proteome</keyword>